<dbReference type="PANTHER" id="PTHR10746:SF17">
    <property type="entry name" value="LARGE RIBOSOMAL SUBUNIT PROTEIN UL4C"/>
    <property type="match status" value="1"/>
</dbReference>
<reference evidence="10" key="1">
    <citation type="journal article" date="2019" name="Mol. Phylogenet. Evol.">
        <title>Morphological evolution and classification of the red algal order Ceramiales inferred using plastid phylogenomics.</title>
        <authorList>
            <person name="Diaz-Tapia P."/>
            <person name="Pasella M.M."/>
            <person name="Verbruggen H."/>
            <person name="Maggs C.A."/>
        </authorList>
    </citation>
    <scope>NUCLEOTIDE SEQUENCE</scope>
    <source>
        <strain evidence="10">HV05551</strain>
    </source>
</reference>
<dbReference type="GO" id="GO:0005840">
    <property type="term" value="C:ribosome"/>
    <property type="evidence" value="ECO:0007669"/>
    <property type="project" value="UniProtKB-KW"/>
</dbReference>
<proteinExistence type="inferred from homology"/>
<dbReference type="SUPFAM" id="SSF52166">
    <property type="entry name" value="Ribosomal protein L4"/>
    <property type="match status" value="1"/>
</dbReference>
<dbReference type="HAMAP" id="MF_01328_B">
    <property type="entry name" value="Ribosomal_uL4_B"/>
    <property type="match status" value="1"/>
</dbReference>
<feature type="compositionally biased region" description="Basic residues" evidence="9">
    <location>
        <begin position="59"/>
        <end position="70"/>
    </location>
</feature>
<dbReference type="Gene3D" id="3.40.1370.10">
    <property type="match status" value="1"/>
</dbReference>
<evidence type="ECO:0000256" key="9">
    <source>
        <dbReference type="SAM" id="MobiDB-lite"/>
    </source>
</evidence>
<feature type="region of interest" description="Disordered" evidence="9">
    <location>
        <begin position="43"/>
        <end position="76"/>
    </location>
</feature>
<name>A0A4D6WU75_9FLOR</name>
<dbReference type="InterPro" id="IPR023574">
    <property type="entry name" value="Ribosomal_uL4_dom_sf"/>
</dbReference>
<evidence type="ECO:0000256" key="7">
    <source>
        <dbReference type="ARBA" id="ARBA00035208"/>
    </source>
</evidence>
<protein>
    <recommendedName>
        <fullName evidence="7">Large ribosomal subunit protein uL4c</fullName>
    </recommendedName>
    <alternativeName>
        <fullName evidence="8">50S ribosomal protein L4, chloroplastic</fullName>
    </alternativeName>
</protein>
<keyword evidence="4" id="KW-0694">RNA-binding</keyword>
<evidence type="ECO:0000256" key="5">
    <source>
        <dbReference type="ARBA" id="ARBA00022980"/>
    </source>
</evidence>
<evidence type="ECO:0000256" key="1">
    <source>
        <dbReference type="ARBA" id="ARBA00004083"/>
    </source>
</evidence>
<sequence length="211" mass="24270">MIQREIKYDLYKTNQNQSLKLKVSEYTGMYLIHRALIQQLNNKRQGTAHTKTRSEVRGGGRKPWKQKGTGKARAGSIRSPLWKGGGTIFGPKYKKCNIKINKKEKNLALNNIIHNKIQDTLLITNFGHNLNYPSTKLLLKEINQLGLNHNKKNKILIIVNKKEKNLYLSIRNLQNIELISIHQLNIFAILKAQQVIITSSALHHLNKTYND</sequence>
<dbReference type="InterPro" id="IPR013005">
    <property type="entry name" value="Ribosomal_uL4-like"/>
</dbReference>
<dbReference type="GO" id="GO:0006412">
    <property type="term" value="P:translation"/>
    <property type="evidence" value="ECO:0007669"/>
    <property type="project" value="InterPro"/>
</dbReference>
<gene>
    <name evidence="10" type="primary">rpl4</name>
</gene>
<comment type="similarity">
    <text evidence="2">Belongs to the universal ribosomal protein uL4 family.</text>
</comment>
<evidence type="ECO:0000256" key="6">
    <source>
        <dbReference type="ARBA" id="ARBA00023274"/>
    </source>
</evidence>
<evidence type="ECO:0000313" key="10">
    <source>
        <dbReference type="EMBL" id="QCI07169.1"/>
    </source>
</evidence>
<dbReference type="NCBIfam" id="TIGR03953">
    <property type="entry name" value="rplD_bact"/>
    <property type="match status" value="1"/>
</dbReference>
<dbReference type="EMBL" id="MK814680">
    <property type="protein sequence ID" value="QCI07169.1"/>
    <property type="molecule type" value="Genomic_DNA"/>
</dbReference>
<dbReference type="GO" id="GO:0019843">
    <property type="term" value="F:rRNA binding"/>
    <property type="evidence" value="ECO:0007669"/>
    <property type="project" value="UniProtKB-KW"/>
</dbReference>
<geneLocation type="plastid" evidence="10"/>
<dbReference type="GO" id="GO:0003735">
    <property type="term" value="F:structural constituent of ribosome"/>
    <property type="evidence" value="ECO:0007669"/>
    <property type="project" value="InterPro"/>
</dbReference>
<evidence type="ECO:0000256" key="8">
    <source>
        <dbReference type="ARBA" id="ARBA00035387"/>
    </source>
</evidence>
<evidence type="ECO:0000256" key="3">
    <source>
        <dbReference type="ARBA" id="ARBA00022730"/>
    </source>
</evidence>
<comment type="function">
    <text evidence="1">Probably binds the 23S rRNA.</text>
</comment>
<evidence type="ECO:0000256" key="4">
    <source>
        <dbReference type="ARBA" id="ARBA00022884"/>
    </source>
</evidence>
<accession>A0A4D6WU75</accession>
<dbReference type="PANTHER" id="PTHR10746">
    <property type="entry name" value="50S RIBOSOMAL PROTEIN L4"/>
    <property type="match status" value="1"/>
</dbReference>
<reference evidence="10" key="2">
    <citation type="submission" date="2019-04" db="EMBL/GenBank/DDBJ databases">
        <authorList>
            <person name="Pasella M."/>
        </authorList>
    </citation>
    <scope>NUCLEOTIDE SEQUENCE</scope>
    <source>
        <strain evidence="10">HV05551</strain>
    </source>
</reference>
<keyword evidence="6" id="KW-0687">Ribonucleoprotein</keyword>
<evidence type="ECO:0000256" key="2">
    <source>
        <dbReference type="ARBA" id="ARBA00010528"/>
    </source>
</evidence>
<keyword evidence="10" id="KW-0934">Plastid</keyword>
<organism evidence="10">
    <name type="scientific">Hypnea pannosa</name>
    <dbReference type="NCBI Taxonomy" id="105607"/>
    <lineage>
        <taxon>Eukaryota</taxon>
        <taxon>Rhodophyta</taxon>
        <taxon>Florideophyceae</taxon>
        <taxon>Rhodymeniophycidae</taxon>
        <taxon>Gigartinales</taxon>
        <taxon>Hypneaceae</taxon>
        <taxon>Hypnea</taxon>
    </lineage>
</organism>
<dbReference type="AlphaFoldDB" id="A0A4D6WU75"/>
<dbReference type="InterPro" id="IPR002136">
    <property type="entry name" value="Ribosomal_uL4"/>
</dbReference>
<keyword evidence="3" id="KW-0699">rRNA-binding</keyword>
<dbReference type="Pfam" id="PF00573">
    <property type="entry name" value="Ribosomal_L4"/>
    <property type="match status" value="1"/>
</dbReference>
<dbReference type="GO" id="GO:1990904">
    <property type="term" value="C:ribonucleoprotein complex"/>
    <property type="evidence" value="ECO:0007669"/>
    <property type="project" value="UniProtKB-KW"/>
</dbReference>
<keyword evidence="5 10" id="KW-0689">Ribosomal protein</keyword>